<evidence type="ECO:0000259" key="2">
    <source>
        <dbReference type="Pfam" id="PF02342"/>
    </source>
</evidence>
<organism evidence="3 4">
    <name type="scientific">Xylanimonas protaetiae</name>
    <dbReference type="NCBI Taxonomy" id="2509457"/>
    <lineage>
        <taxon>Bacteria</taxon>
        <taxon>Bacillati</taxon>
        <taxon>Actinomycetota</taxon>
        <taxon>Actinomycetes</taxon>
        <taxon>Micrococcales</taxon>
        <taxon>Promicromonosporaceae</taxon>
        <taxon>Xylanimonas</taxon>
    </lineage>
</organism>
<dbReference type="PANTHER" id="PTHR32097">
    <property type="entry name" value="CAMP-BINDING PROTEIN 1-RELATED"/>
    <property type="match status" value="1"/>
</dbReference>
<evidence type="ECO:0000256" key="1">
    <source>
        <dbReference type="ARBA" id="ARBA00008775"/>
    </source>
</evidence>
<reference evidence="3 4" key="1">
    <citation type="submission" date="2019-01" db="EMBL/GenBank/DDBJ databases">
        <title>Genome sequencing of strain FW10M-9.</title>
        <authorList>
            <person name="Heo J."/>
            <person name="Kim S.-J."/>
            <person name="Kim J.-S."/>
            <person name="Hong S.-B."/>
            <person name="Kwon S.-W."/>
        </authorList>
    </citation>
    <scope>NUCLEOTIDE SEQUENCE [LARGE SCALE GENOMIC DNA]</scope>
    <source>
        <strain evidence="3 4">FW10M-9</strain>
    </source>
</reference>
<sequence length="188" mass="20189">MTPALARGANVALTRELPDLRQVVVGISWDPRTDPALADNVRLAAVLCGPGGTARGDDDLVFFNQLVSADLSVAVTDDAGPGDIEQIEVDLRLVPGGIERAAFVLYLNEGSPKRRTLTQLRSCVVRVLDGETGSTIVRSVDLVNELTTETAVILGELYRHRDDWKFRVVGQGHADGMTGLARQFGLPA</sequence>
<dbReference type="Gene3D" id="2.60.60.30">
    <property type="entry name" value="sav2460 like domains"/>
    <property type="match status" value="1"/>
</dbReference>
<dbReference type="EMBL" id="CP035493">
    <property type="protein sequence ID" value="QAY70736.1"/>
    <property type="molecule type" value="Genomic_DNA"/>
</dbReference>
<dbReference type="OrthoDB" id="56224at2"/>
<dbReference type="InterPro" id="IPR051324">
    <property type="entry name" value="Stress/Tellurium_Resist"/>
</dbReference>
<name>A0A4P6F5R8_9MICO</name>
<comment type="similarity">
    <text evidence="1">Belongs to the CAPAB/TerDEXZ family.</text>
</comment>
<dbReference type="InterPro" id="IPR003325">
    <property type="entry name" value="TerD"/>
</dbReference>
<proteinExistence type="inferred from homology"/>
<dbReference type="CDD" id="cd06974">
    <property type="entry name" value="TerD_like"/>
    <property type="match status" value="1"/>
</dbReference>
<dbReference type="PANTHER" id="PTHR32097:SF4">
    <property type="entry name" value="GENERAL STRESS PROTEIN 16U"/>
    <property type="match status" value="1"/>
</dbReference>
<evidence type="ECO:0000313" key="4">
    <source>
        <dbReference type="Proteomes" id="UP000292118"/>
    </source>
</evidence>
<dbReference type="Pfam" id="PF02342">
    <property type="entry name" value="TerD"/>
    <property type="match status" value="1"/>
</dbReference>
<feature type="domain" description="TerD" evidence="2">
    <location>
        <begin position="1"/>
        <end position="184"/>
    </location>
</feature>
<protein>
    <submittedName>
        <fullName evidence="3">TerD family protein</fullName>
    </submittedName>
</protein>
<keyword evidence="4" id="KW-1185">Reference proteome</keyword>
<dbReference type="Proteomes" id="UP000292118">
    <property type="component" value="Chromosome"/>
</dbReference>
<accession>A0A4P6F5R8</accession>
<gene>
    <name evidence="3" type="ORF">ET471_12480</name>
</gene>
<dbReference type="AlphaFoldDB" id="A0A4P6F5R8"/>
<dbReference type="KEGG" id="xya:ET471_12480"/>
<evidence type="ECO:0000313" key="3">
    <source>
        <dbReference type="EMBL" id="QAY70736.1"/>
    </source>
</evidence>
<dbReference type="RefSeq" id="WP_129188774.1">
    <property type="nucleotide sequence ID" value="NZ_CP035493.1"/>
</dbReference>